<dbReference type="Proteomes" id="UP000011511">
    <property type="component" value="Unassembled WGS sequence"/>
</dbReference>
<organism evidence="1 2">
    <name type="scientific">Natrinema altunense (strain JCM 12890 / CGMCC 1.3731 / AJ2)</name>
    <dbReference type="NCBI Taxonomy" id="1227494"/>
    <lineage>
        <taxon>Archaea</taxon>
        <taxon>Methanobacteriati</taxon>
        <taxon>Methanobacteriota</taxon>
        <taxon>Stenosarchaea group</taxon>
        <taxon>Halobacteria</taxon>
        <taxon>Halobacteriales</taxon>
        <taxon>Natrialbaceae</taxon>
        <taxon>Natrinema</taxon>
    </lineage>
</organism>
<dbReference type="InterPro" id="IPR036928">
    <property type="entry name" value="AS_sf"/>
</dbReference>
<name>L9ZJZ9_NATA2</name>
<gene>
    <name evidence="1" type="ORF">C485_11868</name>
</gene>
<reference evidence="1 2" key="1">
    <citation type="journal article" date="2014" name="PLoS Genet.">
        <title>Phylogenetically driven sequencing of extremely halophilic archaea reveals strategies for static and dynamic osmo-response.</title>
        <authorList>
            <person name="Becker E.A."/>
            <person name="Seitzer P.M."/>
            <person name="Tritt A."/>
            <person name="Larsen D."/>
            <person name="Krusor M."/>
            <person name="Yao A.I."/>
            <person name="Wu D."/>
            <person name="Madern D."/>
            <person name="Eisen J.A."/>
            <person name="Darling A.E."/>
            <person name="Facciotti M.T."/>
        </authorList>
    </citation>
    <scope>NUCLEOTIDE SEQUENCE [LARGE SCALE GENOMIC DNA]</scope>
    <source>
        <strain evidence="1 2">JCM 12890</strain>
    </source>
</reference>
<evidence type="ECO:0000313" key="1">
    <source>
        <dbReference type="EMBL" id="ELY85897.1"/>
    </source>
</evidence>
<comment type="caution">
    <text evidence="1">The sequence shown here is derived from an EMBL/GenBank/DDBJ whole genome shotgun (WGS) entry which is preliminary data.</text>
</comment>
<dbReference type="SUPFAM" id="SSF75304">
    <property type="entry name" value="Amidase signature (AS) enzymes"/>
    <property type="match status" value="1"/>
</dbReference>
<protein>
    <submittedName>
        <fullName evidence="1">Amidase</fullName>
    </submittedName>
</protein>
<dbReference type="PATRIC" id="fig|1227494.3.peg.2382"/>
<dbReference type="eggNOG" id="arCOG01717">
    <property type="taxonomic scope" value="Archaea"/>
</dbReference>
<dbReference type="EMBL" id="AOIK01000029">
    <property type="protein sequence ID" value="ELY85897.1"/>
    <property type="molecule type" value="Genomic_DNA"/>
</dbReference>
<dbReference type="Gene3D" id="3.90.1300.10">
    <property type="entry name" value="Amidase signature (AS) domain"/>
    <property type="match status" value="1"/>
</dbReference>
<accession>L9ZJZ9</accession>
<evidence type="ECO:0000313" key="2">
    <source>
        <dbReference type="Proteomes" id="UP000011511"/>
    </source>
</evidence>
<sequence>MSRETPLTRSSAVALADRIRDGDLTATDAVEAHLERIDDGDDEINAFVTVRADAALERERP</sequence>
<keyword evidence="2" id="KW-1185">Reference proteome</keyword>
<proteinExistence type="predicted"/>
<dbReference type="AlphaFoldDB" id="L9ZJZ9"/>